<dbReference type="AlphaFoldDB" id="A0A4Z1GTN6"/>
<feature type="compositionally biased region" description="Polar residues" evidence="1">
    <location>
        <begin position="20"/>
        <end position="46"/>
    </location>
</feature>
<reference evidence="2 3" key="1">
    <citation type="submission" date="2017-12" db="EMBL/GenBank/DDBJ databases">
        <title>Comparative genomics of Botrytis spp.</title>
        <authorList>
            <person name="Valero-Jimenez C.A."/>
            <person name="Tapia P."/>
            <person name="Veloso J."/>
            <person name="Silva-Moreno E."/>
            <person name="Staats M."/>
            <person name="Valdes J.H."/>
            <person name="Van Kan J.A.L."/>
        </authorList>
    </citation>
    <scope>NUCLEOTIDE SEQUENCE [LARGE SCALE GENOMIC DNA]</scope>
    <source>
        <strain evidence="2 3">Bh0001</strain>
    </source>
</reference>
<accession>A0A4Z1GTN6</accession>
<name>A0A4Z1GTN6_9HELO</name>
<comment type="caution">
    <text evidence="2">The sequence shown here is derived from an EMBL/GenBank/DDBJ whole genome shotgun (WGS) entry which is preliminary data.</text>
</comment>
<dbReference type="Proteomes" id="UP000297814">
    <property type="component" value="Unassembled WGS sequence"/>
</dbReference>
<dbReference type="EMBL" id="PQXK01000040">
    <property type="protein sequence ID" value="TGO40254.1"/>
    <property type="molecule type" value="Genomic_DNA"/>
</dbReference>
<organism evidence="2 3">
    <name type="scientific">Botrytis hyacinthi</name>
    <dbReference type="NCBI Taxonomy" id="278943"/>
    <lineage>
        <taxon>Eukaryota</taxon>
        <taxon>Fungi</taxon>
        <taxon>Dikarya</taxon>
        <taxon>Ascomycota</taxon>
        <taxon>Pezizomycotina</taxon>
        <taxon>Leotiomycetes</taxon>
        <taxon>Helotiales</taxon>
        <taxon>Sclerotiniaceae</taxon>
        <taxon>Botrytis</taxon>
    </lineage>
</organism>
<evidence type="ECO:0000256" key="1">
    <source>
        <dbReference type="SAM" id="MobiDB-lite"/>
    </source>
</evidence>
<sequence>MSGKGTSGSSGSGNSLGSPYTVNSSGTNSQGNSYDNRSTPSGEAYHYSNSSMSPFLTLLIKPCGSPSYNSRMLTLRTKDGSYYYANGNGSTYYNGSSGSTYTAPDGTSYKK</sequence>
<feature type="compositionally biased region" description="Gly residues" evidence="1">
    <location>
        <begin position="1"/>
        <end position="11"/>
    </location>
</feature>
<gene>
    <name evidence="2" type="ORF">BHYA_0040g00630</name>
</gene>
<evidence type="ECO:0000313" key="3">
    <source>
        <dbReference type="Proteomes" id="UP000297814"/>
    </source>
</evidence>
<feature type="region of interest" description="Disordered" evidence="1">
    <location>
        <begin position="1"/>
        <end position="46"/>
    </location>
</feature>
<protein>
    <submittedName>
        <fullName evidence="2">Uncharacterized protein</fullName>
    </submittedName>
</protein>
<keyword evidence="3" id="KW-1185">Reference proteome</keyword>
<evidence type="ECO:0000313" key="2">
    <source>
        <dbReference type="EMBL" id="TGO40254.1"/>
    </source>
</evidence>
<proteinExistence type="predicted"/>